<dbReference type="EMBL" id="GBRH01233215">
    <property type="protein sequence ID" value="JAD64680.1"/>
    <property type="molecule type" value="Transcribed_RNA"/>
</dbReference>
<reference evidence="1" key="1">
    <citation type="submission" date="2014-09" db="EMBL/GenBank/DDBJ databases">
        <authorList>
            <person name="Magalhaes I.L.F."/>
            <person name="Oliveira U."/>
            <person name="Santos F.R."/>
            <person name="Vidigal T.H.D.A."/>
            <person name="Brescovit A.D."/>
            <person name="Santos A.J."/>
        </authorList>
    </citation>
    <scope>NUCLEOTIDE SEQUENCE</scope>
    <source>
        <tissue evidence="1">Shoot tissue taken approximately 20 cm above the soil surface</tissue>
    </source>
</reference>
<reference evidence="1" key="2">
    <citation type="journal article" date="2015" name="Data Brief">
        <title>Shoot transcriptome of the giant reed, Arundo donax.</title>
        <authorList>
            <person name="Barrero R.A."/>
            <person name="Guerrero F.D."/>
            <person name="Moolhuijzen P."/>
            <person name="Goolsby J.A."/>
            <person name="Tidwell J."/>
            <person name="Bellgard S.E."/>
            <person name="Bellgard M.I."/>
        </authorList>
    </citation>
    <scope>NUCLEOTIDE SEQUENCE</scope>
    <source>
        <tissue evidence="1">Shoot tissue taken approximately 20 cm above the soil surface</tissue>
    </source>
</reference>
<accession>A0A0A9BU54</accession>
<name>A0A0A9BU54_ARUDO</name>
<evidence type="ECO:0000313" key="1">
    <source>
        <dbReference type="EMBL" id="JAD64680.1"/>
    </source>
</evidence>
<dbReference type="AlphaFoldDB" id="A0A0A9BU54"/>
<sequence>MTWHDRSLTTNLVWNKLWRWFCFAFSTCALRTRCTTILKNLFDSSAPILSTLSSSSLSIS</sequence>
<organism evidence="1">
    <name type="scientific">Arundo donax</name>
    <name type="common">Giant reed</name>
    <name type="synonym">Donax arundinaceus</name>
    <dbReference type="NCBI Taxonomy" id="35708"/>
    <lineage>
        <taxon>Eukaryota</taxon>
        <taxon>Viridiplantae</taxon>
        <taxon>Streptophyta</taxon>
        <taxon>Embryophyta</taxon>
        <taxon>Tracheophyta</taxon>
        <taxon>Spermatophyta</taxon>
        <taxon>Magnoliopsida</taxon>
        <taxon>Liliopsida</taxon>
        <taxon>Poales</taxon>
        <taxon>Poaceae</taxon>
        <taxon>PACMAD clade</taxon>
        <taxon>Arundinoideae</taxon>
        <taxon>Arundineae</taxon>
        <taxon>Arundo</taxon>
    </lineage>
</organism>
<proteinExistence type="predicted"/>
<protein>
    <submittedName>
        <fullName evidence="1">Uncharacterized protein</fullName>
    </submittedName>
</protein>